<protein>
    <submittedName>
        <fullName evidence="2">ATP-binding cassette sub-family F member 1-like</fullName>
    </submittedName>
</protein>
<name>A0A8B7V886_CASCN</name>
<feature type="compositionally biased region" description="Basic and acidic residues" evidence="1">
    <location>
        <begin position="114"/>
        <end position="125"/>
    </location>
</feature>
<feature type="region of interest" description="Disordered" evidence="1">
    <location>
        <begin position="1"/>
        <end position="125"/>
    </location>
</feature>
<proteinExistence type="predicted"/>
<reference evidence="2" key="1">
    <citation type="submission" date="2025-08" db="UniProtKB">
        <authorList>
            <consortium name="RefSeq"/>
        </authorList>
    </citation>
    <scope>IDENTIFICATION</scope>
    <source>
        <tissue evidence="2">Leukocyte</tissue>
    </source>
</reference>
<feature type="compositionally biased region" description="Basic and acidic residues" evidence="1">
    <location>
        <begin position="50"/>
        <end position="63"/>
    </location>
</feature>
<feature type="compositionally biased region" description="Acidic residues" evidence="1">
    <location>
        <begin position="101"/>
        <end position="113"/>
    </location>
</feature>
<organism evidence="2">
    <name type="scientific">Castor canadensis</name>
    <name type="common">American beaver</name>
    <dbReference type="NCBI Taxonomy" id="51338"/>
    <lineage>
        <taxon>Eukaryota</taxon>
        <taxon>Metazoa</taxon>
        <taxon>Chordata</taxon>
        <taxon>Craniata</taxon>
        <taxon>Vertebrata</taxon>
        <taxon>Euteleostomi</taxon>
        <taxon>Mammalia</taxon>
        <taxon>Eutheria</taxon>
        <taxon>Euarchontoglires</taxon>
        <taxon>Glires</taxon>
        <taxon>Rodentia</taxon>
        <taxon>Castorimorpha</taxon>
        <taxon>Castoridae</taxon>
        <taxon>Castor</taxon>
    </lineage>
</organism>
<evidence type="ECO:0000313" key="2">
    <source>
        <dbReference type="RefSeq" id="XP_020027592.1"/>
    </source>
</evidence>
<dbReference type="RefSeq" id="XP_020027592.1">
    <property type="nucleotide sequence ID" value="XM_020172003.1"/>
</dbReference>
<sequence>MERLKKLSVPASDEEDEVPAPIPRGGKKTKGGNVFAALIQDQSEEEEEEEKHPPKPAKPEKNRINKAVSEEQQPGLKGKKGKEEKSKGKAKLQNKFAALDNEAEDEEDEEEEITKEKDAPKQGKEKAKKAEQVCILLGVGVESIGERVGLWPLGESLDRGNYKLFPERPLLCSLHMLSIACDPWISCVLGRCSTT</sequence>
<dbReference type="KEGG" id="ccan:109691803"/>
<dbReference type="AlphaFoldDB" id="A0A8B7V886"/>
<evidence type="ECO:0000256" key="1">
    <source>
        <dbReference type="SAM" id="MobiDB-lite"/>
    </source>
</evidence>
<accession>A0A8B7V886</accession>
<gene>
    <name evidence="2" type="primary">LOC109691803</name>
</gene>